<feature type="region of interest" description="Disordered" evidence="1">
    <location>
        <begin position="75"/>
        <end position="108"/>
    </location>
</feature>
<dbReference type="InterPro" id="IPR025239">
    <property type="entry name" value="DUF4187"/>
</dbReference>
<dbReference type="EMBL" id="ML220115">
    <property type="protein sequence ID" value="TGZ82639.1"/>
    <property type="molecule type" value="Genomic_DNA"/>
</dbReference>
<accession>A0A4S2N0L6</accession>
<organism evidence="3 4">
    <name type="scientific">Ascodesmis nigricans</name>
    <dbReference type="NCBI Taxonomy" id="341454"/>
    <lineage>
        <taxon>Eukaryota</taxon>
        <taxon>Fungi</taxon>
        <taxon>Dikarya</taxon>
        <taxon>Ascomycota</taxon>
        <taxon>Pezizomycotina</taxon>
        <taxon>Pezizomycetes</taxon>
        <taxon>Pezizales</taxon>
        <taxon>Ascodesmidaceae</taxon>
        <taxon>Ascodesmis</taxon>
    </lineage>
</organism>
<dbReference type="InterPro" id="IPR000467">
    <property type="entry name" value="G_patch_dom"/>
</dbReference>
<dbReference type="AlphaFoldDB" id="A0A4S2N0L6"/>
<protein>
    <recommendedName>
        <fullName evidence="2">G-patch domain-containing protein</fullName>
    </recommendedName>
</protein>
<dbReference type="InParanoid" id="A0A4S2N0L6"/>
<name>A0A4S2N0L6_9PEZI</name>
<dbReference type="OrthoDB" id="786951at2759"/>
<proteinExistence type="predicted"/>
<evidence type="ECO:0000259" key="2">
    <source>
        <dbReference type="PROSITE" id="PS50174"/>
    </source>
</evidence>
<dbReference type="Proteomes" id="UP000298138">
    <property type="component" value="Unassembled WGS sequence"/>
</dbReference>
<evidence type="ECO:0000313" key="3">
    <source>
        <dbReference type="EMBL" id="TGZ82639.1"/>
    </source>
</evidence>
<feature type="region of interest" description="Disordered" evidence="1">
    <location>
        <begin position="1"/>
        <end position="59"/>
    </location>
</feature>
<feature type="compositionally biased region" description="Basic and acidic residues" evidence="1">
    <location>
        <begin position="30"/>
        <end position="59"/>
    </location>
</feature>
<dbReference type="FunCoup" id="A0A4S2N0L6">
    <property type="interactions" value="236"/>
</dbReference>
<sequence>EEEEEDDYLSMPLPNTTPTRETLTQRHLRQQREREIRGRPKSKAELAKQEKEKREAALKTSIIDERNRGWRLMRKMGFTEGGSLGPTDREREEGDNGEEGDKGNARRVKTMQAPIEIRIKEDRAGIGMEDEMARKVRDAVGETVKERESVDPEAYRQRVAEEREEKRCEGLFYAAQKVAEKLDMEAVGVQEEDIGRKREVPLKSINVLWRGAVRYREACEEKKRLRQQLLDGLQRPLAELDAEDRVALGLGKVVEEELEEEEVDEELESFEEKSFKERLEMIVAYLRDKHRYCFWCKYRYPDEGMDGCPGTDEDSH</sequence>
<dbReference type="PANTHER" id="PTHR21032:SF0">
    <property type="entry name" value="G PATCH DOMAIN-CONTAINING PROTEIN 11"/>
    <property type="match status" value="1"/>
</dbReference>
<feature type="non-terminal residue" evidence="3">
    <location>
        <position position="1"/>
    </location>
</feature>
<dbReference type="PANTHER" id="PTHR21032">
    <property type="entry name" value="G PATCH DOMAIN-CONTAINING PROTEIN 11"/>
    <property type="match status" value="1"/>
</dbReference>
<feature type="compositionally biased region" description="Basic and acidic residues" evidence="1">
    <location>
        <begin position="87"/>
        <end position="104"/>
    </location>
</feature>
<feature type="compositionally biased region" description="Polar residues" evidence="1">
    <location>
        <begin position="13"/>
        <end position="22"/>
    </location>
</feature>
<dbReference type="InterPro" id="IPR039249">
    <property type="entry name" value="GPATCH11"/>
</dbReference>
<keyword evidence="4" id="KW-1185">Reference proteome</keyword>
<reference evidence="3 4" key="1">
    <citation type="submission" date="2019-04" db="EMBL/GenBank/DDBJ databases">
        <title>Comparative genomics and transcriptomics to analyze fruiting body development in filamentous ascomycetes.</title>
        <authorList>
            <consortium name="DOE Joint Genome Institute"/>
            <person name="Lutkenhaus R."/>
            <person name="Traeger S."/>
            <person name="Breuer J."/>
            <person name="Kuo A."/>
            <person name="Lipzen A."/>
            <person name="Pangilinan J."/>
            <person name="Dilworth D."/>
            <person name="Sandor L."/>
            <person name="Poggeler S."/>
            <person name="Barry K."/>
            <person name="Grigoriev I.V."/>
            <person name="Nowrousian M."/>
        </authorList>
    </citation>
    <scope>NUCLEOTIDE SEQUENCE [LARGE SCALE GENOMIC DNA]</scope>
    <source>
        <strain evidence="3 4">CBS 389.68</strain>
    </source>
</reference>
<feature type="non-terminal residue" evidence="3">
    <location>
        <position position="316"/>
    </location>
</feature>
<dbReference type="SMART" id="SM01173">
    <property type="entry name" value="DUF4187"/>
    <property type="match status" value="1"/>
</dbReference>
<evidence type="ECO:0000256" key="1">
    <source>
        <dbReference type="SAM" id="MobiDB-lite"/>
    </source>
</evidence>
<dbReference type="GO" id="GO:0000776">
    <property type="term" value="C:kinetochore"/>
    <property type="evidence" value="ECO:0007669"/>
    <property type="project" value="TreeGrafter"/>
</dbReference>
<feature type="domain" description="G-patch" evidence="2">
    <location>
        <begin position="65"/>
        <end position="131"/>
    </location>
</feature>
<gene>
    <name evidence="3" type="ORF">EX30DRAFT_288013</name>
</gene>
<dbReference type="GO" id="GO:0003676">
    <property type="term" value="F:nucleic acid binding"/>
    <property type="evidence" value="ECO:0007669"/>
    <property type="project" value="InterPro"/>
</dbReference>
<dbReference type="Pfam" id="PF13821">
    <property type="entry name" value="DUF4187"/>
    <property type="match status" value="1"/>
</dbReference>
<dbReference type="PROSITE" id="PS50174">
    <property type="entry name" value="G_PATCH"/>
    <property type="match status" value="1"/>
</dbReference>
<evidence type="ECO:0000313" key="4">
    <source>
        <dbReference type="Proteomes" id="UP000298138"/>
    </source>
</evidence>